<feature type="binding site" evidence="6">
    <location>
        <position position="110"/>
    </location>
    <ligand>
        <name>NAD(+)</name>
        <dbReference type="ChEBI" id="CHEBI:57540"/>
    </ligand>
</feature>
<comment type="catalytic activity">
    <reaction evidence="6">
        <text>L-aspartate + NAD(+) + H2O = oxaloacetate + NH4(+) + NADH + H(+)</text>
        <dbReference type="Rhea" id="RHEA:11788"/>
        <dbReference type="ChEBI" id="CHEBI:15377"/>
        <dbReference type="ChEBI" id="CHEBI:15378"/>
        <dbReference type="ChEBI" id="CHEBI:16452"/>
        <dbReference type="ChEBI" id="CHEBI:28938"/>
        <dbReference type="ChEBI" id="CHEBI:29991"/>
        <dbReference type="ChEBI" id="CHEBI:57540"/>
        <dbReference type="ChEBI" id="CHEBI:57945"/>
        <dbReference type="EC" id="1.4.1.21"/>
    </reaction>
</comment>
<organism evidence="9 10">
    <name type="scientific">Amycolatopsis thermophila</name>
    <dbReference type="NCBI Taxonomy" id="206084"/>
    <lineage>
        <taxon>Bacteria</taxon>
        <taxon>Bacillati</taxon>
        <taxon>Actinomycetota</taxon>
        <taxon>Actinomycetes</taxon>
        <taxon>Pseudonocardiales</taxon>
        <taxon>Pseudonocardiaceae</taxon>
        <taxon>Amycolatopsis</taxon>
    </lineage>
</organism>
<feature type="domain" description="Aspartate/homoserine dehydrogenase NAD-binding" evidence="8">
    <location>
        <begin position="7"/>
        <end position="99"/>
    </location>
</feature>
<dbReference type="InterPro" id="IPR002811">
    <property type="entry name" value="Asp_DH"/>
</dbReference>
<comment type="caution">
    <text evidence="9">The sequence shown here is derived from an EMBL/GenBank/DDBJ whole genome shotgun (WGS) entry which is preliminary data.</text>
</comment>
<proteinExistence type="inferred from homology"/>
<keyword evidence="4 6" id="KW-0560">Oxidoreductase</keyword>
<keyword evidence="2 6" id="KW-0662">Pyridine nucleotide biosynthesis</keyword>
<evidence type="ECO:0000313" key="10">
    <source>
        <dbReference type="Proteomes" id="UP001229651"/>
    </source>
</evidence>
<comment type="pathway">
    <text evidence="6">Cofactor biosynthesis; NAD(+) biosynthesis; iminoaspartate from L-aspartate (dehydrogenase route): step 1/1.</text>
</comment>
<reference evidence="9 10" key="1">
    <citation type="submission" date="2023-07" db="EMBL/GenBank/DDBJ databases">
        <title>Sequencing the genomes of 1000 actinobacteria strains.</title>
        <authorList>
            <person name="Klenk H.-P."/>
        </authorList>
    </citation>
    <scope>NUCLEOTIDE SEQUENCE [LARGE SCALE GENOMIC DNA]</scope>
    <source>
        <strain evidence="9 10">DSM 45805</strain>
    </source>
</reference>
<protein>
    <recommendedName>
        <fullName evidence="6">L-aspartate dehydrogenase</fullName>
        <ecNumber evidence="6">1.4.1.21</ecNumber>
    </recommendedName>
</protein>
<name>A0ABU0EL70_9PSEU</name>
<dbReference type="InterPro" id="IPR036291">
    <property type="entry name" value="NAD(P)-bd_dom_sf"/>
</dbReference>
<evidence type="ECO:0000259" key="8">
    <source>
        <dbReference type="Pfam" id="PF03447"/>
    </source>
</evidence>
<keyword evidence="10" id="KW-1185">Reference proteome</keyword>
<keyword evidence="3 6" id="KW-0521">NADP</keyword>
<evidence type="ECO:0000256" key="2">
    <source>
        <dbReference type="ARBA" id="ARBA00022642"/>
    </source>
</evidence>
<dbReference type="GO" id="GO:0033735">
    <property type="term" value="F:aspartate dehydrogenase [NAD(P)+] activity"/>
    <property type="evidence" value="ECO:0007669"/>
    <property type="project" value="UniProtKB-EC"/>
</dbReference>
<feature type="active site" evidence="6">
    <location>
        <position position="209"/>
    </location>
</feature>
<dbReference type="RefSeq" id="WP_306987679.1">
    <property type="nucleotide sequence ID" value="NZ_JAUSUT010000001.1"/>
</dbReference>
<dbReference type="Pfam" id="PF01958">
    <property type="entry name" value="Asp_DH_C"/>
    <property type="match status" value="1"/>
</dbReference>
<evidence type="ECO:0000256" key="4">
    <source>
        <dbReference type="ARBA" id="ARBA00023002"/>
    </source>
</evidence>
<feature type="binding site" evidence="6">
    <location>
        <position position="179"/>
    </location>
    <ligand>
        <name>NAD(+)</name>
        <dbReference type="ChEBI" id="CHEBI:57540"/>
    </ligand>
</feature>
<feature type="domain" description="Aspartate dehydrogenase" evidence="7">
    <location>
        <begin position="159"/>
        <end position="243"/>
    </location>
</feature>
<accession>A0ABU0EL70</accession>
<dbReference type="EMBL" id="JAUSUT010000001">
    <property type="protein sequence ID" value="MDQ0376023.1"/>
    <property type="molecule type" value="Genomic_DNA"/>
</dbReference>
<dbReference type="Pfam" id="PF03447">
    <property type="entry name" value="NAD_binding_3"/>
    <property type="match status" value="1"/>
</dbReference>
<evidence type="ECO:0000256" key="5">
    <source>
        <dbReference type="ARBA" id="ARBA00023027"/>
    </source>
</evidence>
<comment type="catalytic activity">
    <reaction evidence="6">
        <text>L-aspartate + NADP(+) + H2O = oxaloacetate + NH4(+) + NADPH + H(+)</text>
        <dbReference type="Rhea" id="RHEA:11784"/>
        <dbReference type="ChEBI" id="CHEBI:15377"/>
        <dbReference type="ChEBI" id="CHEBI:15378"/>
        <dbReference type="ChEBI" id="CHEBI:16452"/>
        <dbReference type="ChEBI" id="CHEBI:28938"/>
        <dbReference type="ChEBI" id="CHEBI:29991"/>
        <dbReference type="ChEBI" id="CHEBI:57783"/>
        <dbReference type="ChEBI" id="CHEBI:58349"/>
        <dbReference type="EC" id="1.4.1.21"/>
    </reaction>
</comment>
<evidence type="ECO:0000313" key="9">
    <source>
        <dbReference type="EMBL" id="MDQ0376023.1"/>
    </source>
</evidence>
<comment type="function">
    <text evidence="6">Specifically catalyzes the NAD or NADP-dependent dehydrogenation of L-aspartate to iminoaspartate.</text>
</comment>
<evidence type="ECO:0000256" key="1">
    <source>
        <dbReference type="ARBA" id="ARBA00008331"/>
    </source>
</evidence>
<evidence type="ECO:0000256" key="3">
    <source>
        <dbReference type="ARBA" id="ARBA00022857"/>
    </source>
</evidence>
<dbReference type="Gene3D" id="3.30.360.10">
    <property type="entry name" value="Dihydrodipicolinate Reductase, domain 2"/>
    <property type="match status" value="1"/>
</dbReference>
<dbReference type="EC" id="1.4.1.21" evidence="6"/>
<evidence type="ECO:0000259" key="7">
    <source>
        <dbReference type="Pfam" id="PF01958"/>
    </source>
</evidence>
<dbReference type="InterPro" id="IPR011182">
    <property type="entry name" value="L-Asp_DH"/>
</dbReference>
<dbReference type="HAMAP" id="MF_01265">
    <property type="entry name" value="NadX"/>
    <property type="match status" value="1"/>
</dbReference>
<sequence length="258" mass="26009">MRAGVIGAGSIGGVVARALRDGGVPGATLSGVVDPAGPADLPVVRPDELLSTSDLVVEAAGQRALAELGPRVLAAGLDLLVVSVGALADDALLETLLSAGPGELHLSTGAIGGLDLLRAAARMAPLARVTIETTKLAANLVQPWMTAAEAERLRTTEVPVELLRGAAREVTAAFPKSANVAASVALAAGSWDVVEAAVIADPAATVTSHVITAEGPAGSYRFEIRNRPSPVTPTSSEVVPHAVLSALAALAEPRVVFR</sequence>
<gene>
    <name evidence="6" type="primary">nadX</name>
    <name evidence="9" type="ORF">FB470_000017</name>
</gene>
<dbReference type="SUPFAM" id="SSF55347">
    <property type="entry name" value="Glyceraldehyde-3-phosphate dehydrogenase-like, C-terminal domain"/>
    <property type="match status" value="1"/>
</dbReference>
<dbReference type="Gene3D" id="3.40.50.720">
    <property type="entry name" value="NAD(P)-binding Rossmann-like Domain"/>
    <property type="match status" value="1"/>
</dbReference>
<evidence type="ECO:0000256" key="6">
    <source>
        <dbReference type="HAMAP-Rule" id="MF_01265"/>
    </source>
</evidence>
<dbReference type="SUPFAM" id="SSF51735">
    <property type="entry name" value="NAD(P)-binding Rossmann-fold domains"/>
    <property type="match status" value="1"/>
</dbReference>
<comment type="similarity">
    <text evidence="1 6">Belongs to the L-aspartate dehydrogenase family.</text>
</comment>
<dbReference type="PANTHER" id="PTHR31873:SF6">
    <property type="entry name" value="ASPARTATE DEHYDROGENASE DOMAIN-CONTAINING PROTEIN"/>
    <property type="match status" value="1"/>
</dbReference>
<comment type="miscellaneous">
    <text evidence="6">The iminoaspartate product is unstable in aqueous solution and can decompose to oxaloacetate and ammonia.</text>
</comment>
<dbReference type="InterPro" id="IPR005106">
    <property type="entry name" value="Asp/hSer_DH_NAD-bd"/>
</dbReference>
<dbReference type="InterPro" id="IPR020626">
    <property type="entry name" value="Asp_DH_prok"/>
</dbReference>
<dbReference type="PIRSF" id="PIRSF005227">
    <property type="entry name" value="Asp_dh_NAD_syn"/>
    <property type="match status" value="1"/>
</dbReference>
<keyword evidence="5 6" id="KW-0520">NAD</keyword>
<dbReference type="Proteomes" id="UP001229651">
    <property type="component" value="Unassembled WGS sequence"/>
</dbReference>
<dbReference type="PANTHER" id="PTHR31873">
    <property type="entry name" value="L-ASPARTATE DEHYDROGENASE-RELATED"/>
    <property type="match status" value="1"/>
</dbReference>